<feature type="domain" description="Peptidase M14" evidence="2">
    <location>
        <begin position="42"/>
        <end position="243"/>
    </location>
</feature>
<accession>A0A179DH17</accession>
<keyword evidence="4" id="KW-1185">Reference proteome</keyword>
<feature type="signal peptide" evidence="1">
    <location>
        <begin position="1"/>
        <end position="19"/>
    </location>
</feature>
<dbReference type="OrthoDB" id="9767214at2"/>
<gene>
    <name evidence="3" type="ORF">A5893_05300</name>
</gene>
<dbReference type="EMBL" id="LWHJ01000022">
    <property type="protein sequence ID" value="OAQ40367.1"/>
    <property type="molecule type" value="Genomic_DNA"/>
</dbReference>
<proteinExistence type="predicted"/>
<evidence type="ECO:0000313" key="4">
    <source>
        <dbReference type="Proteomes" id="UP000078459"/>
    </source>
</evidence>
<sequence length="580" mass="67192">MRLLLLISFFLIFNMMAFAQQTPFEKSNGTKTATYQECIDFYKSLADHFDQIKMLTYGKTDIGKPLNLVVLSKEKVFDPQEIHQQKKVVLLINNGIHPGEPEGIDATMILTRELLVENKLPDNVVICIIPIYNIDGALNRGNYSRVNQDGPESYGFRGNAKNLDLNRDFIKTDSKNSYQFQKIFNEWNPEIFVDNHTSNGADYQYIMTLIETQKDKLNPILSNYSTKEFVPYLYQQMKKAGFEMIPYVDHPTETPDGGIEGFLEIARYSTGYAALHNTIGFMPETHMLKPFADREKATHAFMKIVIDKVTKDAKLIKENKAKADLQVQNQKTFPINWKLNKDSFNMISFKGFEAGHKPSEVSGKSRLYYDRTKSFTKDIKQFNQFDVTQEVEKPYAYIIPQAWEKVIDLLKLNGVKTQQLAKDFTLEVEASYIDDYQTVPKPFEGHYLHSKVVLRKVKTKINYYEGDVVVLVDQKSNRYIMETLEPQAPDSFLAWNFFDSILGQKEHFSDYVFEDLAADLLNKNPELRKRLEDAKKADSKLNDNGQAQLNWVYENSPYFEPTYLRYPITRLNNTTELKLK</sequence>
<dbReference type="Pfam" id="PF00246">
    <property type="entry name" value="Peptidase_M14"/>
    <property type="match status" value="1"/>
</dbReference>
<dbReference type="GO" id="GO:0008270">
    <property type="term" value="F:zinc ion binding"/>
    <property type="evidence" value="ECO:0007669"/>
    <property type="project" value="InterPro"/>
</dbReference>
<dbReference type="AlphaFoldDB" id="A0A179DH17"/>
<dbReference type="Proteomes" id="UP000078459">
    <property type="component" value="Unassembled WGS sequence"/>
</dbReference>
<dbReference type="GO" id="GO:0004181">
    <property type="term" value="F:metallocarboxypeptidase activity"/>
    <property type="evidence" value="ECO:0007669"/>
    <property type="project" value="InterPro"/>
</dbReference>
<evidence type="ECO:0000259" key="2">
    <source>
        <dbReference type="Pfam" id="PF00246"/>
    </source>
</evidence>
<protein>
    <recommendedName>
        <fullName evidence="2">Peptidase M14 domain-containing protein</fullName>
    </recommendedName>
</protein>
<keyword evidence="1" id="KW-0732">Signal</keyword>
<comment type="caution">
    <text evidence="3">The sequence shown here is derived from an EMBL/GenBank/DDBJ whole genome shotgun (WGS) entry which is preliminary data.</text>
</comment>
<dbReference type="GO" id="GO:0006508">
    <property type="term" value="P:proteolysis"/>
    <property type="evidence" value="ECO:0007669"/>
    <property type="project" value="InterPro"/>
</dbReference>
<organism evidence="3 4">
    <name type="scientific">Pedobacter psychrophilus</name>
    <dbReference type="NCBI Taxonomy" id="1826909"/>
    <lineage>
        <taxon>Bacteria</taxon>
        <taxon>Pseudomonadati</taxon>
        <taxon>Bacteroidota</taxon>
        <taxon>Sphingobacteriia</taxon>
        <taxon>Sphingobacteriales</taxon>
        <taxon>Sphingobacteriaceae</taxon>
        <taxon>Pedobacter</taxon>
    </lineage>
</organism>
<dbReference type="SUPFAM" id="SSF53187">
    <property type="entry name" value="Zn-dependent exopeptidases"/>
    <property type="match status" value="1"/>
</dbReference>
<dbReference type="InterPro" id="IPR000834">
    <property type="entry name" value="Peptidase_M14"/>
</dbReference>
<reference evidence="3 4" key="1">
    <citation type="submission" date="2016-04" db="EMBL/GenBank/DDBJ databases">
        <authorList>
            <person name="Evans L.H."/>
            <person name="Alamgir A."/>
            <person name="Owens N."/>
            <person name="Weber N.D."/>
            <person name="Virtaneva K."/>
            <person name="Barbian K."/>
            <person name="Babar A."/>
            <person name="Rosenke K."/>
        </authorList>
    </citation>
    <scope>NUCLEOTIDE SEQUENCE [LARGE SCALE GENOMIC DNA]</scope>
    <source>
        <strain evidence="3 4">CCM 8644</strain>
    </source>
</reference>
<evidence type="ECO:0000313" key="3">
    <source>
        <dbReference type="EMBL" id="OAQ40367.1"/>
    </source>
</evidence>
<reference evidence="3 4" key="2">
    <citation type="submission" date="2016-06" db="EMBL/GenBank/DDBJ databases">
        <title>Pedobacter psychrophilus sp. nov., isolated from Antarctic fragmentary rock.</title>
        <authorList>
            <person name="Svec P."/>
        </authorList>
    </citation>
    <scope>NUCLEOTIDE SEQUENCE [LARGE SCALE GENOMIC DNA]</scope>
    <source>
        <strain evidence="3 4">CCM 8644</strain>
    </source>
</reference>
<dbReference type="Gene3D" id="3.40.630.10">
    <property type="entry name" value="Zn peptidases"/>
    <property type="match status" value="1"/>
</dbReference>
<name>A0A179DH17_9SPHI</name>
<dbReference type="STRING" id="1826909.A5893_05300"/>
<feature type="chain" id="PRO_5008100489" description="Peptidase M14 domain-containing protein" evidence="1">
    <location>
        <begin position="20"/>
        <end position="580"/>
    </location>
</feature>
<evidence type="ECO:0000256" key="1">
    <source>
        <dbReference type="SAM" id="SignalP"/>
    </source>
</evidence>